<dbReference type="RefSeq" id="WP_185653057.1">
    <property type="nucleotide sequence ID" value="NZ_CP055263.1"/>
</dbReference>
<protein>
    <submittedName>
        <fullName evidence="1">Uncharacterized protein</fullName>
    </submittedName>
</protein>
<proteinExistence type="predicted"/>
<reference evidence="1 2" key="1">
    <citation type="submission" date="2020-06" db="EMBL/GenBank/DDBJ databases">
        <title>Metabacillus dokdonensis sp. nov., isolated from the rhizosphere of Elymus tsukushiensis, a plant native to the Dokdo Islands, Republic of Korea.</title>
        <authorList>
            <person name="Lee S.Y."/>
            <person name="Hwang Y.J."/>
            <person name="Son J.S."/>
            <person name="Ghim S.Y."/>
        </authorList>
    </citation>
    <scope>NUCLEOTIDE SEQUENCE [LARGE SCALE GENOMIC DNA]</scope>
    <source>
        <strain evidence="1 2">KUDC1714</strain>
    </source>
</reference>
<dbReference type="Proteomes" id="UP000515490">
    <property type="component" value="Chromosome"/>
</dbReference>
<evidence type="ECO:0000313" key="1">
    <source>
        <dbReference type="EMBL" id="QNF28979.1"/>
    </source>
</evidence>
<name>A0ABX6S4G9_9BACI</name>
<dbReference type="EMBL" id="CP055263">
    <property type="protein sequence ID" value="QNF28979.1"/>
    <property type="molecule type" value="Genomic_DNA"/>
</dbReference>
<accession>A0ABX6S4G9</accession>
<gene>
    <name evidence="1" type="ORF">HUW50_16715</name>
</gene>
<sequence>MWIITTHSKNNIKMYEFDTEMEAKEIFKRMPGSKILTEVIYFNDRLIVGL</sequence>
<evidence type="ECO:0000313" key="2">
    <source>
        <dbReference type="Proteomes" id="UP000515490"/>
    </source>
</evidence>
<organism evidence="1 2">
    <name type="scientific">Metabacillus elymi</name>
    <dbReference type="NCBI Taxonomy" id="2745198"/>
    <lineage>
        <taxon>Bacteria</taxon>
        <taxon>Bacillati</taxon>
        <taxon>Bacillota</taxon>
        <taxon>Bacilli</taxon>
        <taxon>Bacillales</taxon>
        <taxon>Bacillaceae</taxon>
        <taxon>Metabacillus</taxon>
    </lineage>
</organism>
<keyword evidence="2" id="KW-1185">Reference proteome</keyword>